<feature type="non-terminal residue" evidence="1">
    <location>
        <position position="125"/>
    </location>
</feature>
<evidence type="ECO:0008006" key="3">
    <source>
        <dbReference type="Google" id="ProtNLM"/>
    </source>
</evidence>
<dbReference type="HOGENOM" id="CLU_100997_3_0_1"/>
<dbReference type="AlphaFoldDB" id="A0A0C3C233"/>
<gene>
    <name evidence="1" type="ORF">OIDMADRAFT_91534</name>
</gene>
<dbReference type="InParanoid" id="A0A0C3C233"/>
<dbReference type="EMBL" id="KN832902">
    <property type="protein sequence ID" value="KIM92928.1"/>
    <property type="molecule type" value="Genomic_DNA"/>
</dbReference>
<reference evidence="1 2" key="1">
    <citation type="submission" date="2014-04" db="EMBL/GenBank/DDBJ databases">
        <authorList>
            <consortium name="DOE Joint Genome Institute"/>
            <person name="Kuo A."/>
            <person name="Martino E."/>
            <person name="Perotto S."/>
            <person name="Kohler A."/>
            <person name="Nagy L.G."/>
            <person name="Floudas D."/>
            <person name="Copeland A."/>
            <person name="Barry K.W."/>
            <person name="Cichocki N."/>
            <person name="Veneault-Fourrey C."/>
            <person name="LaButti K."/>
            <person name="Lindquist E.A."/>
            <person name="Lipzen A."/>
            <person name="Lundell T."/>
            <person name="Morin E."/>
            <person name="Murat C."/>
            <person name="Sun H."/>
            <person name="Tunlid A."/>
            <person name="Henrissat B."/>
            <person name="Grigoriev I.V."/>
            <person name="Hibbett D.S."/>
            <person name="Martin F."/>
            <person name="Nordberg H.P."/>
            <person name="Cantor M.N."/>
            <person name="Hua S.X."/>
        </authorList>
    </citation>
    <scope>NUCLEOTIDE SEQUENCE [LARGE SCALE GENOMIC DNA]</scope>
    <source>
        <strain evidence="1 2">Zn</strain>
    </source>
</reference>
<name>A0A0C3C233_OIDMZ</name>
<dbReference type="Proteomes" id="UP000054321">
    <property type="component" value="Unassembled WGS sequence"/>
</dbReference>
<organism evidence="1 2">
    <name type="scientific">Oidiodendron maius (strain Zn)</name>
    <dbReference type="NCBI Taxonomy" id="913774"/>
    <lineage>
        <taxon>Eukaryota</taxon>
        <taxon>Fungi</taxon>
        <taxon>Dikarya</taxon>
        <taxon>Ascomycota</taxon>
        <taxon>Pezizomycotina</taxon>
        <taxon>Leotiomycetes</taxon>
        <taxon>Leotiomycetes incertae sedis</taxon>
        <taxon>Myxotrichaceae</taxon>
        <taxon>Oidiodendron</taxon>
    </lineage>
</organism>
<dbReference type="Gene3D" id="3.10.450.50">
    <property type="match status" value="1"/>
</dbReference>
<feature type="non-terminal residue" evidence="1">
    <location>
        <position position="1"/>
    </location>
</feature>
<dbReference type="InterPro" id="IPR032710">
    <property type="entry name" value="NTF2-like_dom_sf"/>
</dbReference>
<reference evidence="2" key="2">
    <citation type="submission" date="2015-01" db="EMBL/GenBank/DDBJ databases">
        <title>Evolutionary Origins and Diversification of the Mycorrhizal Mutualists.</title>
        <authorList>
            <consortium name="DOE Joint Genome Institute"/>
            <consortium name="Mycorrhizal Genomics Consortium"/>
            <person name="Kohler A."/>
            <person name="Kuo A."/>
            <person name="Nagy L.G."/>
            <person name="Floudas D."/>
            <person name="Copeland A."/>
            <person name="Barry K.W."/>
            <person name="Cichocki N."/>
            <person name="Veneault-Fourrey C."/>
            <person name="LaButti K."/>
            <person name="Lindquist E.A."/>
            <person name="Lipzen A."/>
            <person name="Lundell T."/>
            <person name="Morin E."/>
            <person name="Murat C."/>
            <person name="Riley R."/>
            <person name="Ohm R."/>
            <person name="Sun H."/>
            <person name="Tunlid A."/>
            <person name="Henrissat B."/>
            <person name="Grigoriev I.V."/>
            <person name="Hibbett D.S."/>
            <person name="Martin F."/>
        </authorList>
    </citation>
    <scope>NUCLEOTIDE SEQUENCE [LARGE SCALE GENOMIC DNA]</scope>
    <source>
        <strain evidence="2">Zn</strain>
    </source>
</reference>
<accession>A0A0C3C233</accession>
<keyword evidence="2" id="KW-1185">Reference proteome</keyword>
<protein>
    <recommendedName>
        <fullName evidence="3">SnoaL-like domain-containing protein</fullName>
    </recommendedName>
</protein>
<dbReference type="OrthoDB" id="2820488at2759"/>
<evidence type="ECO:0000313" key="2">
    <source>
        <dbReference type="Proteomes" id="UP000054321"/>
    </source>
</evidence>
<sequence>CPPQPASPAMQKAIFTDFLYIFYNERNVSKAFNTYVAEDYIQHDPRYLDGRDAAIAGLTPLIASGVPTVEQLIFDGNRAVVYEKAPGTVLTAIVDIFRLNGTCIQEHWNVHESLPSDAVSSHPFF</sequence>
<dbReference type="SUPFAM" id="SSF54427">
    <property type="entry name" value="NTF2-like"/>
    <property type="match status" value="1"/>
</dbReference>
<evidence type="ECO:0000313" key="1">
    <source>
        <dbReference type="EMBL" id="KIM92928.1"/>
    </source>
</evidence>
<proteinExistence type="predicted"/>